<dbReference type="Gene3D" id="1.10.10.60">
    <property type="entry name" value="Homeodomain-like"/>
    <property type="match status" value="1"/>
</dbReference>
<dbReference type="Pfam" id="PF01965">
    <property type="entry name" value="DJ-1_PfpI"/>
    <property type="match status" value="1"/>
</dbReference>
<evidence type="ECO:0000256" key="2">
    <source>
        <dbReference type="ARBA" id="ARBA00023163"/>
    </source>
</evidence>
<dbReference type="PANTHER" id="PTHR43130">
    <property type="entry name" value="ARAC-FAMILY TRANSCRIPTIONAL REGULATOR"/>
    <property type="match status" value="1"/>
</dbReference>
<organism evidence="5 6">
    <name type="scientific">Bradyrhizobium niftali</name>
    <dbReference type="NCBI Taxonomy" id="2560055"/>
    <lineage>
        <taxon>Bacteria</taxon>
        <taxon>Pseudomonadati</taxon>
        <taxon>Pseudomonadota</taxon>
        <taxon>Alphaproteobacteria</taxon>
        <taxon>Hyphomicrobiales</taxon>
        <taxon>Nitrobacteraceae</taxon>
        <taxon>Bradyrhizobium</taxon>
    </lineage>
</organism>
<name>A0A4Y9M7T6_9BRAD</name>
<keyword evidence="1" id="KW-0805">Transcription regulation</keyword>
<dbReference type="Pfam" id="PF12833">
    <property type="entry name" value="HTH_18"/>
    <property type="match status" value="1"/>
</dbReference>
<evidence type="ECO:0000313" key="6">
    <source>
        <dbReference type="Proteomes" id="UP000297966"/>
    </source>
</evidence>
<protein>
    <submittedName>
        <fullName evidence="5">Helix-turn-helix domain-containing protein</fullName>
    </submittedName>
</protein>
<evidence type="ECO:0000259" key="4">
    <source>
        <dbReference type="PROSITE" id="PS01124"/>
    </source>
</evidence>
<evidence type="ECO:0000313" key="5">
    <source>
        <dbReference type="EMBL" id="TFV51101.1"/>
    </source>
</evidence>
<dbReference type="PANTHER" id="PTHR43130:SF3">
    <property type="entry name" value="HTH-TYPE TRANSCRIPTIONAL REGULATOR RV1931C"/>
    <property type="match status" value="1"/>
</dbReference>
<dbReference type="SMART" id="SM00342">
    <property type="entry name" value="HTH_ARAC"/>
    <property type="match status" value="1"/>
</dbReference>
<feature type="domain" description="HTH araC/xylS-type" evidence="4">
    <location>
        <begin position="251"/>
        <end position="337"/>
    </location>
</feature>
<dbReference type="InterPro" id="IPR009057">
    <property type="entry name" value="Homeodomain-like_sf"/>
</dbReference>
<sequence>MLSSGKGCTDGISRAFIPTSVKTDINRVYFAMLLVDILVLEGASAASVAITFELIAVANGIRARAGRPSCFDVRISGSGARWATRLARLSSKEVASRPADVVIVPGLAWMDEQLIREGLQRRDAETARKALQAAFRSGAEIASSCSAVFLVASAGLLDARRATTTWWLAPLFRNLFPKVMLDTDAMVLTDGSVTTAGAAMAQLDLMLSIIARHAGPDLADSCARFLLLDRRPSQSRYMALSFLAAADERVSRAERWARARLHRTFSISELAKAVGLGARTFARRCERATGLSPVRFVQKLRIDKAMELLETTRLSLDEIAERVGYADPSMLRKLLHRERTPGARASRAGRKREKSAASSRTSAKRPPAPHRRPPVGAGRKGSKTA</sequence>
<dbReference type="OrthoDB" id="186587at2"/>
<keyword evidence="2" id="KW-0804">Transcription</keyword>
<feature type="compositionally biased region" description="Low complexity" evidence="3">
    <location>
        <begin position="356"/>
        <end position="365"/>
    </location>
</feature>
<dbReference type="AlphaFoldDB" id="A0A4Y9M7T6"/>
<dbReference type="SUPFAM" id="SSF52317">
    <property type="entry name" value="Class I glutamine amidotransferase-like"/>
    <property type="match status" value="1"/>
</dbReference>
<evidence type="ECO:0000256" key="3">
    <source>
        <dbReference type="SAM" id="MobiDB-lite"/>
    </source>
</evidence>
<dbReference type="GO" id="GO:0003700">
    <property type="term" value="F:DNA-binding transcription factor activity"/>
    <property type="evidence" value="ECO:0007669"/>
    <property type="project" value="InterPro"/>
</dbReference>
<accession>A0A4Y9M7T6</accession>
<dbReference type="Gene3D" id="3.40.50.880">
    <property type="match status" value="1"/>
</dbReference>
<reference evidence="5 6" key="1">
    <citation type="submission" date="2019-03" db="EMBL/GenBank/DDBJ databases">
        <title>Bradyrhizobium diversity isolated from nodules of Chamaecrista fasciculata.</title>
        <authorList>
            <person name="Klepa M.S."/>
            <person name="Urquiaga M.O."/>
            <person name="Hungria M."/>
            <person name="Delamuta J.R."/>
        </authorList>
    </citation>
    <scope>NUCLEOTIDE SEQUENCE [LARGE SCALE GENOMIC DNA]</scope>
    <source>
        <strain evidence="5 6">CNPSo 3448</strain>
    </source>
</reference>
<evidence type="ECO:0000256" key="1">
    <source>
        <dbReference type="ARBA" id="ARBA00023015"/>
    </source>
</evidence>
<dbReference type="Proteomes" id="UP000297966">
    <property type="component" value="Unassembled WGS sequence"/>
</dbReference>
<comment type="caution">
    <text evidence="5">The sequence shown here is derived from an EMBL/GenBank/DDBJ whole genome shotgun (WGS) entry which is preliminary data.</text>
</comment>
<proteinExistence type="predicted"/>
<dbReference type="GO" id="GO:0043565">
    <property type="term" value="F:sequence-specific DNA binding"/>
    <property type="evidence" value="ECO:0007669"/>
    <property type="project" value="InterPro"/>
</dbReference>
<dbReference type="InterPro" id="IPR029062">
    <property type="entry name" value="Class_I_gatase-like"/>
</dbReference>
<gene>
    <name evidence="5" type="ORF">E4K65_03090</name>
</gene>
<dbReference type="InterPro" id="IPR052158">
    <property type="entry name" value="INH-QAR"/>
</dbReference>
<feature type="region of interest" description="Disordered" evidence="3">
    <location>
        <begin position="334"/>
        <end position="385"/>
    </location>
</feature>
<keyword evidence="6" id="KW-1185">Reference proteome</keyword>
<dbReference type="InterPro" id="IPR018060">
    <property type="entry name" value="HTH_AraC"/>
</dbReference>
<dbReference type="EMBL" id="SPQT01000001">
    <property type="protein sequence ID" value="TFV51101.1"/>
    <property type="molecule type" value="Genomic_DNA"/>
</dbReference>
<dbReference type="InterPro" id="IPR002818">
    <property type="entry name" value="DJ-1/PfpI"/>
</dbReference>
<dbReference type="SUPFAM" id="SSF46689">
    <property type="entry name" value="Homeodomain-like"/>
    <property type="match status" value="1"/>
</dbReference>
<dbReference type="PROSITE" id="PS01124">
    <property type="entry name" value="HTH_ARAC_FAMILY_2"/>
    <property type="match status" value="1"/>
</dbReference>